<feature type="repeat" description="PPR" evidence="3">
    <location>
        <begin position="288"/>
        <end position="322"/>
    </location>
</feature>
<dbReference type="Proteomes" id="UP001642360">
    <property type="component" value="Unassembled WGS sequence"/>
</dbReference>
<organism evidence="5 6">
    <name type="scientific">Ilex paraguariensis</name>
    <name type="common">yerba mate</name>
    <dbReference type="NCBI Taxonomy" id="185542"/>
    <lineage>
        <taxon>Eukaryota</taxon>
        <taxon>Viridiplantae</taxon>
        <taxon>Streptophyta</taxon>
        <taxon>Embryophyta</taxon>
        <taxon>Tracheophyta</taxon>
        <taxon>Spermatophyta</taxon>
        <taxon>Magnoliopsida</taxon>
        <taxon>eudicotyledons</taxon>
        <taxon>Gunneridae</taxon>
        <taxon>Pentapetalae</taxon>
        <taxon>asterids</taxon>
        <taxon>campanulids</taxon>
        <taxon>Aquifoliales</taxon>
        <taxon>Aquifoliaceae</taxon>
        <taxon>Ilex</taxon>
    </lineage>
</organism>
<reference evidence="5 6" key="1">
    <citation type="submission" date="2024-02" db="EMBL/GenBank/DDBJ databases">
        <authorList>
            <person name="Vignale AGUSTIN F."/>
            <person name="Sosa J E."/>
            <person name="Modenutti C."/>
        </authorList>
    </citation>
    <scope>NUCLEOTIDE SEQUENCE [LARGE SCALE GENOMIC DNA]</scope>
</reference>
<dbReference type="InterPro" id="IPR002885">
    <property type="entry name" value="PPR_rpt"/>
</dbReference>
<dbReference type="FunFam" id="1.25.40.10:FF:000227">
    <property type="entry name" value="Pentatricopeptide repeat-containing protein At3g13880"/>
    <property type="match status" value="1"/>
</dbReference>
<comment type="caution">
    <text evidence="5">The sequence shown here is derived from an EMBL/GenBank/DDBJ whole genome shotgun (WGS) entry which is preliminary data.</text>
</comment>
<accession>A0ABC8UK93</accession>
<dbReference type="PROSITE" id="PS51375">
    <property type="entry name" value="PPR"/>
    <property type="match status" value="2"/>
</dbReference>
<protein>
    <recommendedName>
        <fullName evidence="4">DYW domain-containing protein</fullName>
    </recommendedName>
</protein>
<feature type="repeat" description="PPR" evidence="3">
    <location>
        <begin position="75"/>
        <end position="109"/>
    </location>
</feature>
<dbReference type="Pfam" id="PF01535">
    <property type="entry name" value="PPR"/>
    <property type="match status" value="2"/>
</dbReference>
<name>A0ABC8UK93_9AQUA</name>
<dbReference type="Pfam" id="PF13041">
    <property type="entry name" value="PPR_2"/>
    <property type="match status" value="2"/>
</dbReference>
<evidence type="ECO:0000256" key="1">
    <source>
        <dbReference type="ARBA" id="ARBA00006643"/>
    </source>
</evidence>
<dbReference type="EMBL" id="CAUOFW020008024">
    <property type="protein sequence ID" value="CAK9181403.1"/>
    <property type="molecule type" value="Genomic_DNA"/>
</dbReference>
<dbReference type="Pfam" id="PF20431">
    <property type="entry name" value="E_motif"/>
    <property type="match status" value="1"/>
</dbReference>
<evidence type="ECO:0000313" key="6">
    <source>
        <dbReference type="Proteomes" id="UP001642360"/>
    </source>
</evidence>
<dbReference type="Gene3D" id="1.25.40.10">
    <property type="entry name" value="Tetratricopeptide repeat domain"/>
    <property type="match status" value="4"/>
</dbReference>
<dbReference type="PANTHER" id="PTHR47926:SF480">
    <property type="entry name" value="TETRATRICOPEPTIDE REPEAT-LIKE SUPERFAMILY PROTEIN ISOFORM 1"/>
    <property type="match status" value="1"/>
</dbReference>
<dbReference type="FunFam" id="1.25.40.10:FF:001093">
    <property type="entry name" value="Pentatricopeptide repeat-containing protein At2g34400"/>
    <property type="match status" value="1"/>
</dbReference>
<dbReference type="PANTHER" id="PTHR47926">
    <property type="entry name" value="PENTATRICOPEPTIDE REPEAT-CONTAINING PROTEIN"/>
    <property type="match status" value="1"/>
</dbReference>
<evidence type="ECO:0000256" key="3">
    <source>
        <dbReference type="PROSITE-ProRule" id="PRU00708"/>
    </source>
</evidence>
<evidence type="ECO:0000256" key="2">
    <source>
        <dbReference type="ARBA" id="ARBA00022737"/>
    </source>
</evidence>
<proteinExistence type="inferred from homology"/>
<dbReference type="SUPFAM" id="SSF48452">
    <property type="entry name" value="TPR-like"/>
    <property type="match status" value="1"/>
</dbReference>
<gene>
    <name evidence="5" type="ORF">ILEXP_LOCUS51457</name>
</gene>
<dbReference type="InterPro" id="IPR011990">
    <property type="entry name" value="TPR-like_helical_dom_sf"/>
</dbReference>
<feature type="domain" description="DYW" evidence="4">
    <location>
        <begin position="504"/>
        <end position="594"/>
    </location>
</feature>
<dbReference type="InterPro" id="IPR032867">
    <property type="entry name" value="DYW_dom"/>
</dbReference>
<dbReference type="Pfam" id="PF14432">
    <property type="entry name" value="DYW_deaminase"/>
    <property type="match status" value="1"/>
</dbReference>
<keyword evidence="2" id="KW-0677">Repeat</keyword>
<keyword evidence="6" id="KW-1185">Reference proteome</keyword>
<dbReference type="AlphaFoldDB" id="A0ABC8UK93"/>
<evidence type="ECO:0000313" key="5">
    <source>
        <dbReference type="EMBL" id="CAK9181403.1"/>
    </source>
</evidence>
<evidence type="ECO:0000259" key="4">
    <source>
        <dbReference type="Pfam" id="PF14432"/>
    </source>
</evidence>
<sequence length="598" mass="66595">MLEAGAYPTNRTLGIFLNACSSLCDIKLGKQVHGYIVKYGVEFDTSIGNALCSLYSKCGSLDSAVKAFWRIGDKNVISWTTAISACGDNADSAMGFTLFVEMLCMGVQPNEFTLTNILSLCCVMQALGVGSQVHSLSIKVGYGSNLPVINSVMYLYLKCGWISEAKKLFDGMETTSLVTWNAMIAGHAQMMDFAEDGLSAHHSGIEALNIFLRLNRSGMKPDLFTFSSVLTVCSSLVALDQGEQVHAITIKNGFLSDVVVGTALVNMYNKCGSIGAASKAFVEMSTRTLISWTSMIMAFAQHGRSQQALQLFEDMRLAGVRPNRITFVGVLSACSHAGMVDSAMAYFEMMKRDYRIKPMIDHYACLIDMLARIGRLDEAFDYIKKLKLEPNAFIWSSFIAGCRSHGNSELGLYAAEQLLSLNPKDYETYILLLNMYHSAGRWQDFSRVRKTMTEKKLKKLKDWSWISIRDKVYSFKRDERLHQQCKGVDKLLGDLLEKARSLGYEPQGSSEITDEENVEITLSTIHHSEKLALAFGLLNTPNAGPIRIIKSISTCRDCHNFMKFISVCIEREIIIRDSKCLHRFVNGQCSCRDFGNLL</sequence>
<dbReference type="NCBIfam" id="TIGR00756">
    <property type="entry name" value="PPR"/>
    <property type="match status" value="3"/>
</dbReference>
<comment type="similarity">
    <text evidence="1">Belongs to the PPR family. PCMP-H subfamily.</text>
</comment>
<dbReference type="InterPro" id="IPR046848">
    <property type="entry name" value="E_motif"/>
</dbReference>
<dbReference type="InterPro" id="IPR046960">
    <property type="entry name" value="PPR_At4g14850-like_plant"/>
</dbReference>